<proteinExistence type="inferred from homology"/>
<dbReference type="RefSeq" id="XP_006679232.1">
    <property type="nucleotide sequence ID" value="XM_006679169.1"/>
</dbReference>
<dbReference type="STRING" id="684364.F4P3W5"/>
<evidence type="ECO:0000313" key="14">
    <source>
        <dbReference type="Proteomes" id="UP000007241"/>
    </source>
</evidence>
<comment type="domain">
    <text evidence="11">Dimerization mediated by the LisH domain may be required to activate dynein.</text>
</comment>
<dbReference type="GO" id="GO:0005875">
    <property type="term" value="C:microtubule associated complex"/>
    <property type="evidence" value="ECO:0000318"/>
    <property type="project" value="GO_Central"/>
</dbReference>
<dbReference type="PROSITE" id="PS50896">
    <property type="entry name" value="LISH"/>
    <property type="match status" value="1"/>
</dbReference>
<keyword evidence="2 11" id="KW-0963">Cytoplasm</keyword>
<evidence type="ECO:0000256" key="2">
    <source>
        <dbReference type="ARBA" id="ARBA00022490"/>
    </source>
</evidence>
<evidence type="ECO:0000313" key="13">
    <source>
        <dbReference type="EMBL" id="EGF80289.1"/>
    </source>
</evidence>
<dbReference type="Gene3D" id="1.20.960.30">
    <property type="match status" value="1"/>
</dbReference>
<dbReference type="InterPro" id="IPR001680">
    <property type="entry name" value="WD40_rpt"/>
</dbReference>
<dbReference type="GeneID" id="18243351"/>
<dbReference type="PROSITE" id="PS00678">
    <property type="entry name" value="WD_REPEATS_1"/>
    <property type="match status" value="3"/>
</dbReference>
<evidence type="ECO:0000256" key="9">
    <source>
        <dbReference type="ARBA" id="ARBA00023212"/>
    </source>
</evidence>
<dbReference type="GO" id="GO:0047496">
    <property type="term" value="P:vesicle transport along microtubule"/>
    <property type="evidence" value="ECO:0000318"/>
    <property type="project" value="GO_Central"/>
</dbReference>
<keyword evidence="3 12" id="KW-0853">WD repeat</keyword>
<dbReference type="FunFam" id="1.20.960.30:FF:000002">
    <property type="entry name" value="Platelet-activating factor acetylhydrolase ib"/>
    <property type="match status" value="1"/>
</dbReference>
<keyword evidence="1 11" id="KW-0813">Transport</keyword>
<keyword evidence="6" id="KW-0677">Repeat</keyword>
<dbReference type="HOGENOM" id="CLU_000288_57_15_1"/>
<dbReference type="InterPro" id="IPR015943">
    <property type="entry name" value="WD40/YVTN_repeat-like_dom_sf"/>
</dbReference>
<evidence type="ECO:0000256" key="1">
    <source>
        <dbReference type="ARBA" id="ARBA00022448"/>
    </source>
</evidence>
<comment type="subcellular location">
    <subcellularLocation>
        <location evidence="11">Cytoplasm</location>
        <location evidence="11">Cytoskeleton</location>
    </subcellularLocation>
    <subcellularLocation>
        <location evidence="11">Cytoplasm</location>
        <location evidence="11">Cytoskeleton</location>
        <location evidence="11">Spindle pole</location>
    </subcellularLocation>
    <text evidence="11">Localizes to the plus ends of microtubules at the hyphal tip and the mitotic spindle poles.</text>
</comment>
<dbReference type="GO" id="GO:0000132">
    <property type="term" value="P:establishment of mitotic spindle orientation"/>
    <property type="evidence" value="ECO:0000318"/>
    <property type="project" value="GO_Central"/>
</dbReference>
<feature type="repeat" description="WD" evidence="12">
    <location>
        <begin position="175"/>
        <end position="210"/>
    </location>
</feature>
<keyword evidence="7 11" id="KW-0498">Mitosis</keyword>
<dbReference type="PIRSF" id="PIRSF037647">
    <property type="entry name" value="Dynein_regulator_Lis1"/>
    <property type="match status" value="1"/>
</dbReference>
<dbReference type="OMA" id="WHVATKE"/>
<evidence type="ECO:0000256" key="8">
    <source>
        <dbReference type="ARBA" id="ARBA00023054"/>
    </source>
</evidence>
<dbReference type="InterPro" id="IPR017252">
    <property type="entry name" value="Dynein_regulator_LIS1"/>
</dbReference>
<feature type="repeat" description="WD" evidence="12">
    <location>
        <begin position="368"/>
        <end position="409"/>
    </location>
</feature>
<dbReference type="InterPro" id="IPR020472">
    <property type="entry name" value="WD40_PAC1"/>
</dbReference>
<dbReference type="PROSITE" id="PS50294">
    <property type="entry name" value="WD_REPEATS_REGION"/>
    <property type="match status" value="6"/>
</dbReference>
<dbReference type="Pfam" id="PF00400">
    <property type="entry name" value="WD40"/>
    <property type="match status" value="7"/>
</dbReference>
<accession>F4P3W5</accession>
<sequence>MQIIVWISIIIGLHLTFKRIYTTIRTRRYAILDYLWSSGMSKSFETFHAESGISQGSGLPFETDGKQKYSGLLAKKWISVIRLQKKIMDLESQMTQLKADLDIAAMRRPSNTTALSNGKSLNYLPCAPEKHRLAGHRGAITKIAFHPVYSIMATASDDTTVKIWDYETGVFERTVKGHTRAVNDVAFHPNGSCMLTCSADLSIKMWDMENEYECIRTLHGHDHCVSAVAFSPIGDFFLTASRDKTIRLWETATGYAIRTIQGHDDWVRGVAWNYDGSLAASCSSDQSIIVWDTSSWNQISHLHGHSHVVESVVFSPLSIASAIDKLALQCMVKVQPSTHGTHHFVASGSRDKTIKMWDAISGQCIYTLTGHENWVRDLSFYANSAYILSVSDDKSLRVWDVATGKSVKTLESHSQFTTCCAIHPSERIIATGSVDQTCKLWICS</sequence>
<dbReference type="SMART" id="SM00320">
    <property type="entry name" value="WD40"/>
    <property type="match status" value="7"/>
</dbReference>
<feature type="repeat" description="WD" evidence="12">
    <location>
        <begin position="133"/>
        <end position="174"/>
    </location>
</feature>
<dbReference type="InterPro" id="IPR019775">
    <property type="entry name" value="WD40_repeat_CS"/>
</dbReference>
<dbReference type="HAMAP" id="MF_03141">
    <property type="entry name" value="lis1"/>
    <property type="match status" value="1"/>
</dbReference>
<dbReference type="InParanoid" id="F4P3W5"/>
<dbReference type="Proteomes" id="UP000007241">
    <property type="component" value="Unassembled WGS sequence"/>
</dbReference>
<dbReference type="SUPFAM" id="SSF50978">
    <property type="entry name" value="WD40 repeat-like"/>
    <property type="match status" value="1"/>
</dbReference>
<dbReference type="GO" id="GO:0031023">
    <property type="term" value="P:microtubule organizing center organization"/>
    <property type="evidence" value="ECO:0000318"/>
    <property type="project" value="GO_Central"/>
</dbReference>
<dbReference type="SUPFAM" id="SSF109925">
    <property type="entry name" value="Lissencephaly-1 protein (Lis-1, PAF-AH alpha) N-terminal domain"/>
    <property type="match status" value="1"/>
</dbReference>
<dbReference type="GO" id="GO:0005881">
    <property type="term" value="C:cytoplasmic microtubule"/>
    <property type="evidence" value="ECO:0000318"/>
    <property type="project" value="GO_Central"/>
</dbReference>
<dbReference type="PRINTS" id="PR00320">
    <property type="entry name" value="GPROTEINBRPT"/>
</dbReference>
<protein>
    <recommendedName>
        <fullName evidence="11">Nuclear distribution protein PAC1</fullName>
    </recommendedName>
    <alternativeName>
        <fullName evidence="11">Lissencephaly-1 homolog</fullName>
        <shortName evidence="11">LIS-1</shortName>
    </alternativeName>
    <alternativeName>
        <fullName evidence="11">nudF homolog</fullName>
    </alternativeName>
</protein>
<feature type="coiled-coil region" evidence="11">
    <location>
        <begin position="80"/>
        <end position="107"/>
    </location>
</feature>
<dbReference type="InterPro" id="IPR036322">
    <property type="entry name" value="WD40_repeat_dom_sf"/>
</dbReference>
<reference evidence="13 14" key="1">
    <citation type="submission" date="2009-12" db="EMBL/GenBank/DDBJ databases">
        <title>The draft genome of Batrachochytrium dendrobatidis.</title>
        <authorList>
            <consortium name="US DOE Joint Genome Institute (JGI-PGF)"/>
            <person name="Kuo A."/>
            <person name="Salamov A."/>
            <person name="Schmutz J."/>
            <person name="Lucas S."/>
            <person name="Pitluck S."/>
            <person name="Rosenblum E."/>
            <person name="Stajich J."/>
            <person name="Eisen M."/>
            <person name="Grigoriev I.V."/>
        </authorList>
    </citation>
    <scope>NUCLEOTIDE SEQUENCE [LARGE SCALE GENOMIC DNA]</scope>
    <source>
        <strain evidence="14">JAM81 / FGSC 10211</strain>
    </source>
</reference>
<dbReference type="InterPro" id="IPR006594">
    <property type="entry name" value="LisH"/>
</dbReference>
<dbReference type="GO" id="GO:0051010">
    <property type="term" value="F:microtubule plus-end binding"/>
    <property type="evidence" value="ECO:0000318"/>
    <property type="project" value="GO_Central"/>
</dbReference>
<keyword evidence="8 11" id="KW-0175">Coiled coil</keyword>
<comment type="subunit">
    <text evidence="11">Self-associates. Interacts with NDL1 and dynein.</text>
</comment>
<evidence type="ECO:0000256" key="10">
    <source>
        <dbReference type="ARBA" id="ARBA00023306"/>
    </source>
</evidence>
<dbReference type="AlphaFoldDB" id="F4P3W5"/>
<dbReference type="GO" id="GO:0051301">
    <property type="term" value="P:cell division"/>
    <property type="evidence" value="ECO:0007669"/>
    <property type="project" value="UniProtKB-KW"/>
</dbReference>
<gene>
    <name evidence="11" type="primary">PAC1</name>
    <name evidence="11" type="synonym">LIS1</name>
    <name evidence="13" type="ORF">BATDEDRAFT_88994</name>
</gene>
<keyword evidence="9 11" id="KW-0206">Cytoskeleton</keyword>
<evidence type="ECO:0000256" key="7">
    <source>
        <dbReference type="ARBA" id="ARBA00022776"/>
    </source>
</evidence>
<dbReference type="CDD" id="cd00200">
    <property type="entry name" value="WD40"/>
    <property type="match status" value="1"/>
</dbReference>
<evidence type="ECO:0000256" key="3">
    <source>
        <dbReference type="ARBA" id="ARBA00022574"/>
    </source>
</evidence>
<dbReference type="PROSITE" id="PS50082">
    <property type="entry name" value="WD_REPEATS_2"/>
    <property type="match status" value="7"/>
</dbReference>
<feature type="repeat" description="WD" evidence="12">
    <location>
        <begin position="260"/>
        <end position="301"/>
    </location>
</feature>
<dbReference type="GO" id="GO:0070840">
    <property type="term" value="F:dynein complex binding"/>
    <property type="evidence" value="ECO:0000318"/>
    <property type="project" value="GO_Central"/>
</dbReference>
<dbReference type="PANTHER" id="PTHR19846">
    <property type="entry name" value="WD40 REPEAT PROTEIN"/>
    <property type="match status" value="1"/>
</dbReference>
<keyword evidence="4 11" id="KW-0132">Cell division</keyword>
<name>F4P3W5_BATDJ</name>
<dbReference type="GO" id="GO:0000922">
    <property type="term" value="C:spindle pole"/>
    <property type="evidence" value="ECO:0007669"/>
    <property type="project" value="UniProtKB-SubCell"/>
</dbReference>
<evidence type="ECO:0000256" key="6">
    <source>
        <dbReference type="ARBA" id="ARBA00022737"/>
    </source>
</evidence>
<evidence type="ECO:0000256" key="4">
    <source>
        <dbReference type="ARBA" id="ARBA00022618"/>
    </source>
</evidence>
<keyword evidence="14" id="KW-1185">Reference proteome</keyword>
<organism evidence="13 14">
    <name type="scientific">Batrachochytrium dendrobatidis (strain JAM81 / FGSC 10211)</name>
    <name type="common">Frog chytrid fungus</name>
    <dbReference type="NCBI Taxonomy" id="684364"/>
    <lineage>
        <taxon>Eukaryota</taxon>
        <taxon>Fungi</taxon>
        <taxon>Fungi incertae sedis</taxon>
        <taxon>Chytridiomycota</taxon>
        <taxon>Chytridiomycota incertae sedis</taxon>
        <taxon>Chytridiomycetes</taxon>
        <taxon>Rhizophydiales</taxon>
        <taxon>Rhizophydiales incertae sedis</taxon>
        <taxon>Batrachochytrium</taxon>
    </lineage>
</organism>
<dbReference type="GO" id="GO:0051012">
    <property type="term" value="P:microtubule sliding"/>
    <property type="evidence" value="ECO:0007669"/>
    <property type="project" value="UniProtKB-UniRule"/>
</dbReference>
<evidence type="ECO:0000256" key="5">
    <source>
        <dbReference type="ARBA" id="ARBA00022701"/>
    </source>
</evidence>
<evidence type="ECO:0000256" key="11">
    <source>
        <dbReference type="HAMAP-Rule" id="MF_03141"/>
    </source>
</evidence>
<comment type="similarity">
    <text evidence="11">Belongs to the WD repeat LIS1/nudF family.</text>
</comment>
<dbReference type="EMBL" id="GL882884">
    <property type="protein sequence ID" value="EGF80289.1"/>
    <property type="molecule type" value="Genomic_DNA"/>
</dbReference>
<keyword evidence="10 11" id="KW-0131">Cell cycle</keyword>
<dbReference type="PANTHER" id="PTHR19846:SF0">
    <property type="entry name" value="PRE-MRNA PROCESSING FACTOR 4"/>
    <property type="match status" value="1"/>
</dbReference>
<keyword evidence="5 11" id="KW-0493">Microtubule</keyword>
<dbReference type="GO" id="GO:0007097">
    <property type="term" value="P:nuclear migration"/>
    <property type="evidence" value="ECO:0000318"/>
    <property type="project" value="GO_Central"/>
</dbReference>
<evidence type="ECO:0000256" key="12">
    <source>
        <dbReference type="PROSITE-ProRule" id="PRU00221"/>
    </source>
</evidence>
<dbReference type="OrthoDB" id="10264588at2759"/>
<feature type="repeat" description="WD" evidence="12">
    <location>
        <begin position="218"/>
        <end position="259"/>
    </location>
</feature>
<feature type="repeat" description="WD" evidence="12">
    <location>
        <begin position="410"/>
        <end position="444"/>
    </location>
</feature>
<dbReference type="GO" id="GO:0000776">
    <property type="term" value="C:kinetochore"/>
    <property type="evidence" value="ECO:0000318"/>
    <property type="project" value="GO_Central"/>
</dbReference>
<dbReference type="InterPro" id="IPR037190">
    <property type="entry name" value="LIS1_N"/>
</dbReference>
<dbReference type="Gene3D" id="2.130.10.10">
    <property type="entry name" value="YVTN repeat-like/Quinoprotein amine dehydrogenase"/>
    <property type="match status" value="1"/>
</dbReference>
<feature type="repeat" description="WD" evidence="12">
    <location>
        <begin position="344"/>
        <end position="367"/>
    </location>
</feature>
<comment type="function">
    <text evidence="11">Positively regulates the activity of the minus-end directed microtubule motor protein dynein. May enhance dynein-mediated microtubule sliding by targeting dynein to the microtubule plus end. Required for nuclear migration during vegetative growth as well as development. Required for retrograde early endosome (EE) transport from the hyphal tip. Required for localization of dynein to the mitotic spindle poles. Recruits additional proteins to the dynein complex at SPBs.</text>
</comment>
<dbReference type="GO" id="GO:0005635">
    <property type="term" value="C:nuclear envelope"/>
    <property type="evidence" value="ECO:0000318"/>
    <property type="project" value="GO_Central"/>
</dbReference>